<dbReference type="AlphaFoldDB" id="A0A7W7Q2M6"/>
<feature type="signal peptide" evidence="2">
    <location>
        <begin position="1"/>
        <end position="25"/>
    </location>
</feature>
<evidence type="ECO:0000313" key="3">
    <source>
        <dbReference type="EMBL" id="MBB4905882.1"/>
    </source>
</evidence>
<evidence type="ECO:0008006" key="5">
    <source>
        <dbReference type="Google" id="ProtNLM"/>
    </source>
</evidence>
<protein>
    <recommendedName>
        <fullName evidence="5">Small secreted domain DUF320</fullName>
    </recommendedName>
</protein>
<organism evidence="3 4">
    <name type="scientific">Actinophytocola algeriensis</name>
    <dbReference type="NCBI Taxonomy" id="1768010"/>
    <lineage>
        <taxon>Bacteria</taxon>
        <taxon>Bacillati</taxon>
        <taxon>Actinomycetota</taxon>
        <taxon>Actinomycetes</taxon>
        <taxon>Pseudonocardiales</taxon>
        <taxon>Pseudonocardiaceae</taxon>
    </lineage>
</organism>
<feature type="compositionally biased region" description="Polar residues" evidence="1">
    <location>
        <begin position="101"/>
        <end position="115"/>
    </location>
</feature>
<proteinExistence type="predicted"/>
<dbReference type="EMBL" id="JACHJQ010000002">
    <property type="protein sequence ID" value="MBB4905882.1"/>
    <property type="molecule type" value="Genomic_DNA"/>
</dbReference>
<reference evidence="3 4" key="1">
    <citation type="submission" date="2020-08" db="EMBL/GenBank/DDBJ databases">
        <title>Genomic Encyclopedia of Type Strains, Phase III (KMG-III): the genomes of soil and plant-associated and newly described type strains.</title>
        <authorList>
            <person name="Whitman W."/>
        </authorList>
    </citation>
    <scope>NUCLEOTIDE SEQUENCE [LARGE SCALE GENOMIC DNA]</scope>
    <source>
        <strain evidence="3 4">CECT 8960</strain>
    </source>
</reference>
<evidence type="ECO:0000313" key="4">
    <source>
        <dbReference type="Proteomes" id="UP000520767"/>
    </source>
</evidence>
<comment type="caution">
    <text evidence="3">The sequence shown here is derived from an EMBL/GenBank/DDBJ whole genome shotgun (WGS) entry which is preliminary data.</text>
</comment>
<keyword evidence="4" id="KW-1185">Reference proteome</keyword>
<feature type="chain" id="PRO_5030713755" description="Small secreted domain DUF320" evidence="2">
    <location>
        <begin position="26"/>
        <end position="115"/>
    </location>
</feature>
<feature type="region of interest" description="Disordered" evidence="1">
    <location>
        <begin position="85"/>
        <end position="115"/>
    </location>
</feature>
<evidence type="ECO:0000256" key="2">
    <source>
        <dbReference type="SAM" id="SignalP"/>
    </source>
</evidence>
<sequence length="115" mass="11095">MLKQFIVGAAAIAAGVIPFSGVASADSGLPFASDSDGAETGLVNVGNVDLLHNVDGTVGLCDNNVNVLGVQVPVEDVANGVGVPVASPGASDAEGAVPENCASSTTSDGGTVQDD</sequence>
<keyword evidence="2" id="KW-0732">Signal</keyword>
<dbReference type="RefSeq" id="WP_184810051.1">
    <property type="nucleotide sequence ID" value="NZ_JACHJQ010000002.1"/>
</dbReference>
<gene>
    <name evidence="3" type="ORF">FHR82_002099</name>
</gene>
<accession>A0A7W7Q2M6</accession>
<dbReference type="Proteomes" id="UP000520767">
    <property type="component" value="Unassembled WGS sequence"/>
</dbReference>
<evidence type="ECO:0000256" key="1">
    <source>
        <dbReference type="SAM" id="MobiDB-lite"/>
    </source>
</evidence>
<name>A0A7W7Q2M6_9PSEU</name>